<evidence type="ECO:0000256" key="5">
    <source>
        <dbReference type="SAM" id="MobiDB-lite"/>
    </source>
</evidence>
<feature type="transmembrane region" description="Helical" evidence="6">
    <location>
        <begin position="451"/>
        <end position="474"/>
    </location>
</feature>
<proteinExistence type="predicted"/>
<feature type="compositionally biased region" description="Polar residues" evidence="5">
    <location>
        <begin position="47"/>
        <end position="67"/>
    </location>
</feature>
<keyword evidence="4 6" id="KW-0472">Membrane</keyword>
<protein>
    <recommendedName>
        <fullName evidence="9">Metal ion (Mn2+/Fe2+) transporter (Nramp) family metal ion transporter</fullName>
    </recommendedName>
</protein>
<feature type="transmembrane region" description="Helical" evidence="6">
    <location>
        <begin position="131"/>
        <end position="146"/>
    </location>
</feature>
<evidence type="ECO:0000256" key="4">
    <source>
        <dbReference type="ARBA" id="ARBA00023136"/>
    </source>
</evidence>
<dbReference type="GO" id="GO:0015086">
    <property type="term" value="F:cadmium ion transmembrane transporter activity"/>
    <property type="evidence" value="ECO:0007669"/>
    <property type="project" value="TreeGrafter"/>
</dbReference>
<feature type="transmembrane region" description="Helical" evidence="6">
    <location>
        <begin position="494"/>
        <end position="513"/>
    </location>
</feature>
<dbReference type="InterPro" id="IPR001046">
    <property type="entry name" value="NRAMP_fam"/>
</dbReference>
<evidence type="ECO:0000313" key="8">
    <source>
        <dbReference type="Proteomes" id="UP001358417"/>
    </source>
</evidence>
<comment type="subcellular location">
    <subcellularLocation>
        <location evidence="1">Membrane</location>
        <topology evidence="1">Multi-pass membrane protein</topology>
    </subcellularLocation>
</comment>
<reference evidence="7 8" key="1">
    <citation type="submission" date="2023-08" db="EMBL/GenBank/DDBJ databases">
        <title>Black Yeasts Isolated from many extreme environments.</title>
        <authorList>
            <person name="Coleine C."/>
            <person name="Stajich J.E."/>
            <person name="Selbmann L."/>
        </authorList>
    </citation>
    <scope>NUCLEOTIDE SEQUENCE [LARGE SCALE GENOMIC DNA]</scope>
    <source>
        <strain evidence="7 8">CCFEE 5792</strain>
    </source>
</reference>
<feature type="transmembrane region" description="Helical" evidence="6">
    <location>
        <begin position="335"/>
        <end position="358"/>
    </location>
</feature>
<feature type="compositionally biased region" description="Polar residues" evidence="5">
    <location>
        <begin position="86"/>
        <end position="103"/>
    </location>
</feature>
<feature type="region of interest" description="Disordered" evidence="5">
    <location>
        <begin position="1"/>
        <end position="27"/>
    </location>
</feature>
<dbReference type="AlphaFoldDB" id="A0AAV9MVQ4"/>
<dbReference type="GO" id="GO:0005886">
    <property type="term" value="C:plasma membrane"/>
    <property type="evidence" value="ECO:0007669"/>
    <property type="project" value="TreeGrafter"/>
</dbReference>
<sequence length="597" mass="65030">MNCPSRPDNIEGHPDWNQNPHDLSSDLTTRADLNGIVNLREQRENESSLANDQQEQISLVPNDNPESLSAGIKSPPFANVDPIKQESASNATVTQTPATSAFQPNHARPFSKSSSKPFLVLDKIITTLRKYLKFVGPGFLIAVAYIDPGNYATDVEAGAATHFRHLFIILMSNLFAIFLQSLCIKLGSVTGLNLAENCRKHLPRWLTITLYIFAEAAIIATDIAEVSGSRHQDANNFTLISCQVIGSAIALNLLFHIPLVAGCAITLVDVLVLLLFYRPDGSMVRLRLFEYFVMSLVLGVMVCFCIQLSYIKDTSVGEVFRGYLPSSAIVEGNGIYLSCGIIGATVMPHSIFLGSGVVQPRLKQFDQQNGHIPLPEDSDDEEEKYVPSIYAIKACLKYSIVELATSLFTFALFINSAILIVSGASLYPKTEATEADLFGIYNLLSENLSKVAGTLFAIALLLSGTSAGIVCTMAGQMVSEGMLHWTLRPWVRRLITRAISIVPSIIIAGAIGREGLNQALTASQVCLSVILPFVTAPLIWFTCRTHVMTVRTVQGEQSGQDVNMRNNWLTATLAVLIWLVLVVMNVALLVLVGLGKA</sequence>
<dbReference type="EMBL" id="JAVRRD010000035">
    <property type="protein sequence ID" value="KAK5045718.1"/>
    <property type="molecule type" value="Genomic_DNA"/>
</dbReference>
<feature type="transmembrane region" description="Helical" evidence="6">
    <location>
        <begin position="166"/>
        <end position="184"/>
    </location>
</feature>
<dbReference type="NCBIfam" id="TIGR01197">
    <property type="entry name" value="nramp"/>
    <property type="match status" value="1"/>
</dbReference>
<dbReference type="GeneID" id="89977248"/>
<dbReference type="GO" id="GO:0034755">
    <property type="term" value="P:iron ion transmembrane transport"/>
    <property type="evidence" value="ECO:0007669"/>
    <property type="project" value="TreeGrafter"/>
</dbReference>
<dbReference type="NCBIfam" id="NF037982">
    <property type="entry name" value="Nramp_1"/>
    <property type="match status" value="1"/>
</dbReference>
<accession>A0AAV9MVQ4</accession>
<dbReference type="PANTHER" id="PTHR11706:SF101">
    <property type="entry name" value="MANGANESE TRANSPORTER SMF1"/>
    <property type="match status" value="1"/>
</dbReference>
<dbReference type="Proteomes" id="UP001358417">
    <property type="component" value="Unassembled WGS sequence"/>
</dbReference>
<keyword evidence="8" id="KW-1185">Reference proteome</keyword>
<name>A0AAV9MVQ4_9EURO</name>
<evidence type="ECO:0000256" key="6">
    <source>
        <dbReference type="SAM" id="Phobius"/>
    </source>
</evidence>
<keyword evidence="3 6" id="KW-1133">Transmembrane helix</keyword>
<comment type="caution">
    <text evidence="7">The sequence shown here is derived from an EMBL/GenBank/DDBJ whole genome shotgun (WGS) entry which is preliminary data.</text>
</comment>
<dbReference type="PANTHER" id="PTHR11706">
    <property type="entry name" value="SOLUTE CARRIER PROTEIN FAMILY 11 MEMBER"/>
    <property type="match status" value="1"/>
</dbReference>
<organism evidence="7 8">
    <name type="scientific">Exophiala bonariae</name>
    <dbReference type="NCBI Taxonomy" id="1690606"/>
    <lineage>
        <taxon>Eukaryota</taxon>
        <taxon>Fungi</taxon>
        <taxon>Dikarya</taxon>
        <taxon>Ascomycota</taxon>
        <taxon>Pezizomycotina</taxon>
        <taxon>Eurotiomycetes</taxon>
        <taxon>Chaetothyriomycetidae</taxon>
        <taxon>Chaetothyriales</taxon>
        <taxon>Herpotrichiellaceae</taxon>
        <taxon>Exophiala</taxon>
    </lineage>
</organism>
<feature type="transmembrane region" description="Helical" evidence="6">
    <location>
        <begin position="244"/>
        <end position="277"/>
    </location>
</feature>
<feature type="compositionally biased region" description="Polar residues" evidence="5">
    <location>
        <begin position="16"/>
        <end position="27"/>
    </location>
</feature>
<gene>
    <name evidence="7" type="ORF">LTR84_009087</name>
</gene>
<feature type="transmembrane region" description="Helical" evidence="6">
    <location>
        <begin position="407"/>
        <end position="427"/>
    </location>
</feature>
<feature type="region of interest" description="Disordered" evidence="5">
    <location>
        <begin position="41"/>
        <end position="113"/>
    </location>
</feature>
<evidence type="ECO:0000313" key="7">
    <source>
        <dbReference type="EMBL" id="KAK5045718.1"/>
    </source>
</evidence>
<feature type="transmembrane region" description="Helical" evidence="6">
    <location>
        <begin position="519"/>
        <end position="541"/>
    </location>
</feature>
<evidence type="ECO:0000256" key="3">
    <source>
        <dbReference type="ARBA" id="ARBA00022989"/>
    </source>
</evidence>
<dbReference type="Pfam" id="PF01566">
    <property type="entry name" value="Nramp"/>
    <property type="match status" value="2"/>
</dbReference>
<dbReference type="PRINTS" id="PR00447">
    <property type="entry name" value="NATRESASSCMP"/>
</dbReference>
<keyword evidence="2 6" id="KW-0812">Transmembrane</keyword>
<feature type="transmembrane region" description="Helical" evidence="6">
    <location>
        <begin position="568"/>
        <end position="594"/>
    </location>
</feature>
<evidence type="ECO:0008006" key="9">
    <source>
        <dbReference type="Google" id="ProtNLM"/>
    </source>
</evidence>
<evidence type="ECO:0000256" key="1">
    <source>
        <dbReference type="ARBA" id="ARBA00004141"/>
    </source>
</evidence>
<dbReference type="RefSeq" id="XP_064701336.1">
    <property type="nucleotide sequence ID" value="XM_064852629.1"/>
</dbReference>
<feature type="transmembrane region" description="Helical" evidence="6">
    <location>
        <begin position="289"/>
        <end position="311"/>
    </location>
</feature>
<feature type="transmembrane region" description="Helical" evidence="6">
    <location>
        <begin position="205"/>
        <end position="224"/>
    </location>
</feature>
<dbReference type="GO" id="GO:0030026">
    <property type="term" value="P:intracellular manganese ion homeostasis"/>
    <property type="evidence" value="ECO:0007669"/>
    <property type="project" value="TreeGrafter"/>
</dbReference>
<dbReference type="GO" id="GO:0005384">
    <property type="term" value="F:manganese ion transmembrane transporter activity"/>
    <property type="evidence" value="ECO:0007669"/>
    <property type="project" value="TreeGrafter"/>
</dbReference>
<evidence type="ECO:0000256" key="2">
    <source>
        <dbReference type="ARBA" id="ARBA00022692"/>
    </source>
</evidence>